<organism evidence="1">
    <name type="scientific">Arundo donax</name>
    <name type="common">Giant reed</name>
    <name type="synonym">Donax arundinaceus</name>
    <dbReference type="NCBI Taxonomy" id="35708"/>
    <lineage>
        <taxon>Eukaryota</taxon>
        <taxon>Viridiplantae</taxon>
        <taxon>Streptophyta</taxon>
        <taxon>Embryophyta</taxon>
        <taxon>Tracheophyta</taxon>
        <taxon>Spermatophyta</taxon>
        <taxon>Magnoliopsida</taxon>
        <taxon>Liliopsida</taxon>
        <taxon>Poales</taxon>
        <taxon>Poaceae</taxon>
        <taxon>PACMAD clade</taxon>
        <taxon>Arundinoideae</taxon>
        <taxon>Arundineae</taxon>
        <taxon>Arundo</taxon>
    </lineage>
</organism>
<name>A0A0A8ZMA8_ARUDO</name>
<protein>
    <submittedName>
        <fullName evidence="1">Uncharacterized protein</fullName>
    </submittedName>
</protein>
<evidence type="ECO:0000313" key="1">
    <source>
        <dbReference type="EMBL" id="JAD35972.1"/>
    </source>
</evidence>
<reference evidence="1" key="2">
    <citation type="journal article" date="2015" name="Data Brief">
        <title>Shoot transcriptome of the giant reed, Arundo donax.</title>
        <authorList>
            <person name="Barrero R.A."/>
            <person name="Guerrero F.D."/>
            <person name="Moolhuijzen P."/>
            <person name="Goolsby J.A."/>
            <person name="Tidwell J."/>
            <person name="Bellgard S.E."/>
            <person name="Bellgard M.I."/>
        </authorList>
    </citation>
    <scope>NUCLEOTIDE SEQUENCE</scope>
    <source>
        <tissue evidence="1">Shoot tissue taken approximately 20 cm above the soil surface</tissue>
    </source>
</reference>
<accession>A0A0A8ZMA8</accession>
<dbReference type="AlphaFoldDB" id="A0A0A8ZMA8"/>
<sequence length="48" mass="5462">MCLADLYTDKASEPISWNMLQAATDLHTLNHRPGTSYQLFLPQSKQII</sequence>
<reference evidence="1" key="1">
    <citation type="submission" date="2014-09" db="EMBL/GenBank/DDBJ databases">
        <authorList>
            <person name="Magalhaes I.L.F."/>
            <person name="Oliveira U."/>
            <person name="Santos F.R."/>
            <person name="Vidigal T.H.D.A."/>
            <person name="Brescovit A.D."/>
            <person name="Santos A.J."/>
        </authorList>
    </citation>
    <scope>NUCLEOTIDE SEQUENCE</scope>
    <source>
        <tissue evidence="1">Shoot tissue taken approximately 20 cm above the soil surface</tissue>
    </source>
</reference>
<dbReference type="EMBL" id="GBRH01261923">
    <property type="protein sequence ID" value="JAD35972.1"/>
    <property type="molecule type" value="Transcribed_RNA"/>
</dbReference>
<proteinExistence type="predicted"/>